<keyword evidence="6" id="KW-0843">Virulence</keyword>
<dbReference type="InterPro" id="IPR018511">
    <property type="entry name" value="Hemolysin-typ_Ca-bd_CS"/>
</dbReference>
<dbReference type="PRINTS" id="PR01488">
    <property type="entry name" value="RTXTOXINA"/>
</dbReference>
<comment type="subcellular location">
    <subcellularLocation>
        <location evidence="1">Membrane</location>
    </subcellularLocation>
    <subcellularLocation>
        <location evidence="2">Secreted</location>
    </subcellularLocation>
</comment>
<gene>
    <name evidence="8" type="ORF">D3874_19390</name>
</gene>
<keyword evidence="5" id="KW-0677">Repeat</keyword>
<protein>
    <submittedName>
        <fullName evidence="8">Calcium-binding protein</fullName>
    </submittedName>
</protein>
<dbReference type="InterPro" id="IPR050557">
    <property type="entry name" value="RTX_toxin/Mannuronan_C5-epim"/>
</dbReference>
<dbReference type="PRINTS" id="PR00313">
    <property type="entry name" value="CABNDNGRPT"/>
</dbReference>
<dbReference type="InterPro" id="IPR003995">
    <property type="entry name" value="RTX_toxin_determinant-A"/>
</dbReference>
<dbReference type="Proteomes" id="UP000284605">
    <property type="component" value="Unassembled WGS sequence"/>
</dbReference>
<dbReference type="GO" id="GO:0016020">
    <property type="term" value="C:membrane"/>
    <property type="evidence" value="ECO:0007669"/>
    <property type="project" value="UniProtKB-SubCell"/>
</dbReference>
<evidence type="ECO:0000313" key="9">
    <source>
        <dbReference type="Proteomes" id="UP000284605"/>
    </source>
</evidence>
<evidence type="ECO:0000256" key="4">
    <source>
        <dbReference type="ARBA" id="ARBA00022656"/>
    </source>
</evidence>
<dbReference type="EMBL" id="QYUK01000011">
    <property type="protein sequence ID" value="RJF88873.1"/>
    <property type="molecule type" value="Genomic_DNA"/>
</dbReference>
<dbReference type="Gene3D" id="2.150.10.10">
    <property type="entry name" value="Serralysin-like metalloprotease, C-terminal"/>
    <property type="match status" value="9"/>
</dbReference>
<evidence type="ECO:0000256" key="1">
    <source>
        <dbReference type="ARBA" id="ARBA00004370"/>
    </source>
</evidence>
<evidence type="ECO:0000256" key="7">
    <source>
        <dbReference type="ARBA" id="ARBA00023136"/>
    </source>
</evidence>
<organism evidence="8 9">
    <name type="scientific">Oleomonas cavernae</name>
    <dbReference type="NCBI Taxonomy" id="2320859"/>
    <lineage>
        <taxon>Bacteria</taxon>
        <taxon>Pseudomonadati</taxon>
        <taxon>Pseudomonadota</taxon>
        <taxon>Alphaproteobacteria</taxon>
        <taxon>Acetobacterales</taxon>
        <taxon>Acetobacteraceae</taxon>
        <taxon>Oleomonas</taxon>
    </lineage>
</organism>
<dbReference type="PANTHER" id="PTHR38340:SF1">
    <property type="entry name" value="S-LAYER PROTEIN"/>
    <property type="match status" value="1"/>
</dbReference>
<comment type="caution">
    <text evidence="8">The sequence shown here is derived from an EMBL/GenBank/DDBJ whole genome shotgun (WGS) entry which is preliminary data.</text>
</comment>
<keyword evidence="9" id="KW-1185">Reference proteome</keyword>
<dbReference type="InterPro" id="IPR011049">
    <property type="entry name" value="Serralysin-like_metalloprot_C"/>
</dbReference>
<dbReference type="GO" id="GO:0005509">
    <property type="term" value="F:calcium ion binding"/>
    <property type="evidence" value="ECO:0007669"/>
    <property type="project" value="InterPro"/>
</dbReference>
<evidence type="ECO:0000256" key="6">
    <source>
        <dbReference type="ARBA" id="ARBA00023026"/>
    </source>
</evidence>
<accession>A0A418WFT1</accession>
<dbReference type="InterPro" id="IPR001343">
    <property type="entry name" value="Hemolysn_Ca-bd"/>
</dbReference>
<keyword evidence="3" id="KW-0964">Secreted</keyword>
<dbReference type="GO" id="GO:0005576">
    <property type="term" value="C:extracellular region"/>
    <property type="evidence" value="ECO:0007669"/>
    <property type="project" value="UniProtKB-SubCell"/>
</dbReference>
<dbReference type="PANTHER" id="PTHR38340">
    <property type="entry name" value="S-LAYER PROTEIN"/>
    <property type="match status" value="1"/>
</dbReference>
<keyword evidence="4" id="KW-0800">Toxin</keyword>
<name>A0A418WFT1_9PROT</name>
<dbReference type="PROSITE" id="PS00330">
    <property type="entry name" value="HEMOLYSIN_CALCIUM"/>
    <property type="match status" value="9"/>
</dbReference>
<evidence type="ECO:0000256" key="5">
    <source>
        <dbReference type="ARBA" id="ARBA00022737"/>
    </source>
</evidence>
<dbReference type="GO" id="GO:0090729">
    <property type="term" value="F:toxin activity"/>
    <property type="evidence" value="ECO:0007669"/>
    <property type="project" value="UniProtKB-KW"/>
</dbReference>
<reference evidence="8 9" key="1">
    <citation type="submission" date="2018-09" db="EMBL/GenBank/DDBJ databases">
        <authorList>
            <person name="Zhu H."/>
        </authorList>
    </citation>
    <scope>NUCLEOTIDE SEQUENCE [LARGE SCALE GENOMIC DNA]</scope>
    <source>
        <strain evidence="8 9">K1W22B-8</strain>
    </source>
</reference>
<dbReference type="OrthoDB" id="7275897at2"/>
<evidence type="ECO:0000256" key="2">
    <source>
        <dbReference type="ARBA" id="ARBA00004613"/>
    </source>
</evidence>
<keyword evidence="7" id="KW-0472">Membrane</keyword>
<proteinExistence type="predicted"/>
<dbReference type="SUPFAM" id="SSF51120">
    <property type="entry name" value="beta-Roll"/>
    <property type="match status" value="8"/>
</dbReference>
<dbReference type="Pfam" id="PF00353">
    <property type="entry name" value="HemolysinCabind"/>
    <property type="match status" value="12"/>
</dbReference>
<dbReference type="AlphaFoldDB" id="A0A418WFT1"/>
<evidence type="ECO:0000256" key="3">
    <source>
        <dbReference type="ARBA" id="ARBA00022525"/>
    </source>
</evidence>
<sequence length="1034" mass="102253">MSIVFVTGHTIRGTENDDTLTDPFDEGDGLYGFGGNDRLNGLSGNDLLNGGPGADFLNGSFGEDAAEYFFPVTADLANPAANTGDAAGDTYSSIEHLIGSIYSDTLRGNDGINIILGDEGHDTLEGRGGADDLDGGLDNDRLDGGSGFDSLYGGPGNDVFVLADTVSIDGALQFDEIVEEIGNGTDTALVSSTVGRLTYALDENVENAVVTGLSNFNLVGNELGNSLTGNGDDNNRAANTLTGNGGNDFLNGLGGLDTLIGGADGDYYELGDRNFIGQFEDYVYDTVIEAAVAGIDFVNVTPIASPNFYSNYTLTTNVENGAIAGTIAFNLTGNELNNALTGNGGANGLFGAAGNDTLNGLGGLDALIGGTGDDTYVLADATNINGSLTWDTVTEGLDAGIDTVSASSIVGRLTYALDANIENAIVAGGSNFNLAGNELGNVLTGNSAANVLTGNGGADQLHGNAGNDTLDGGDGADTMLGGADDDIYAVDNVGDVVTETAVAGADTVQASINYTLGANLENLVLTGARNLNGTGNALANKITGNDSNNAIDGGAGGDVMAGGLGNDTYTADNAGDVVTEGAAAGIDTVNSSVSFTLGANIERLVLTGAGNIDSTGNALNNILTGNDGDNVLSGLGGSDSMIGGSGDDTYIVDSTGDALTEKEGEGTDTVRTTVAGSTLAANFENLIYIGAAAFTGTGNAMINVITGGDGNDSLSGGRGADTLKGGLGDDIYSVDNLAEVVDETGGGGIDTVRTSVTHTLASGVENLVQMGSATTTGTGNALDNTMTGNNAANRLYGMGGNDTIGGGNGDDTLRGGDGNDILLGNSGGDALLGEAGNDTLDGGAGSDDLRGGLGDDIYIVDSVGDAVSEAGGGGTDTVRSTVAFTLASGFESLVITTSQAVAGTGNAAANSLTGGNGANTLSGLGGADVVDGGGGADTIDGGAGVDTLTGGTGNDLFVFAASQASGDTVVDFTGNGASAGDAIRFTGFGTAAAGATFVQIDATHWQVNSANGAIREVISFANAAAIHASDYTFF</sequence>
<evidence type="ECO:0000313" key="8">
    <source>
        <dbReference type="EMBL" id="RJF88873.1"/>
    </source>
</evidence>
<dbReference type="RefSeq" id="WP_119779827.1">
    <property type="nucleotide sequence ID" value="NZ_QYUK01000011.1"/>
</dbReference>